<organism evidence="1 2">
    <name type="scientific">Vagococcus luciliae</name>
    <dbReference type="NCBI Taxonomy" id="2920380"/>
    <lineage>
        <taxon>Bacteria</taxon>
        <taxon>Bacillati</taxon>
        <taxon>Bacillota</taxon>
        <taxon>Bacilli</taxon>
        <taxon>Lactobacillales</taxon>
        <taxon>Enterococcaceae</taxon>
        <taxon>Vagococcus</taxon>
    </lineage>
</organism>
<sequence>MITEIIKKSKASKKYPLDKVIFVIGFFVII</sequence>
<evidence type="ECO:0000313" key="1">
    <source>
        <dbReference type="EMBL" id="UUV99721.1"/>
    </source>
</evidence>
<reference evidence="1" key="1">
    <citation type="submission" date="2022-08" db="EMBL/GenBank/DDBJ databases">
        <title>Genome sequence of Vagococcus luciliae DSM 112651.</title>
        <authorList>
            <person name="Juan G."/>
            <person name="Anja P."/>
            <person name="Rolf D."/>
            <person name="Kampfer P."/>
            <person name="Vilcinskas A."/>
        </authorList>
    </citation>
    <scope>NUCLEOTIDE SEQUENCE</scope>
    <source>
        <strain evidence="1">G314FT</strain>
    </source>
</reference>
<dbReference type="Proteomes" id="UP001058273">
    <property type="component" value="Chromosome"/>
</dbReference>
<keyword evidence="2" id="KW-1185">Reference proteome</keyword>
<accession>A0ABY5P1A9</accession>
<reference evidence="1" key="2">
    <citation type="submission" date="2022-08" db="EMBL/GenBank/DDBJ databases">
        <authorList>
            <person name="Poehlein A."/>
            <person name="Guzman J."/>
            <person name="Daniel R."/>
            <person name="Vilcinskas A."/>
        </authorList>
    </citation>
    <scope>NUCLEOTIDE SEQUENCE</scope>
    <source>
        <strain evidence="1">G314FT</strain>
    </source>
</reference>
<evidence type="ECO:0000313" key="2">
    <source>
        <dbReference type="Proteomes" id="UP001058273"/>
    </source>
</evidence>
<name>A0ABY5P1A9_9ENTE</name>
<gene>
    <name evidence="1" type="ORF">G314FT_18900</name>
</gene>
<proteinExistence type="predicted"/>
<protein>
    <submittedName>
        <fullName evidence="1">Uncharacterized protein</fullName>
    </submittedName>
</protein>
<dbReference type="EMBL" id="CP102451">
    <property type="protein sequence ID" value="UUV99721.1"/>
    <property type="molecule type" value="Genomic_DNA"/>
</dbReference>